<sequence length="188" mass="22463">MLSVFISKKNLIIYTLLFLVFLSINTKWLWELIYPIKYEHEIEEYSRRFDVDPFLILSIIQVETSFEEDRTSKKGAVGPMQIMPDTAIWIIDQAGFSYKLEDLAKPKVNIALGSWYVSNIFHQFDRNIVATIAAYNAGPNKVSKWFKEGIWDGTLEKVNRIPYGETRHYIQRVLFFYERYKWIYEYRF</sequence>
<feature type="transmembrane region" description="Helical" evidence="1">
    <location>
        <begin position="12"/>
        <end position="30"/>
    </location>
</feature>
<keyword evidence="1" id="KW-0812">Transmembrane</keyword>
<dbReference type="STRING" id="337097.BHF71_06540"/>
<dbReference type="PANTHER" id="PTHR37423:SF5">
    <property type="entry name" value="SOLUBLE LYTIC MUREIN TRANSGLYCOSYLASE"/>
    <property type="match status" value="1"/>
</dbReference>
<evidence type="ECO:0000259" key="2">
    <source>
        <dbReference type="Pfam" id="PF01464"/>
    </source>
</evidence>
<dbReference type="Gene3D" id="1.10.530.10">
    <property type="match status" value="1"/>
</dbReference>
<dbReference type="InterPro" id="IPR023346">
    <property type="entry name" value="Lysozyme-like_dom_sf"/>
</dbReference>
<dbReference type="AlphaFoldDB" id="A0A1D2YWQ6"/>
<feature type="domain" description="Transglycosylase SLT" evidence="2">
    <location>
        <begin position="42"/>
        <end position="148"/>
    </location>
</feature>
<keyword evidence="1" id="KW-0472">Membrane</keyword>
<evidence type="ECO:0000256" key="1">
    <source>
        <dbReference type="SAM" id="Phobius"/>
    </source>
</evidence>
<accession>A0A1D2YWQ6</accession>
<evidence type="ECO:0000313" key="4">
    <source>
        <dbReference type="Proteomes" id="UP000243739"/>
    </source>
</evidence>
<gene>
    <name evidence="3" type="ORF">BHF71_06540</name>
</gene>
<keyword evidence="1" id="KW-1133">Transmembrane helix</keyword>
<organism evidence="3 4">
    <name type="scientific">Vulcanibacillus modesticaldus</name>
    <dbReference type="NCBI Taxonomy" id="337097"/>
    <lineage>
        <taxon>Bacteria</taxon>
        <taxon>Bacillati</taxon>
        <taxon>Bacillota</taxon>
        <taxon>Bacilli</taxon>
        <taxon>Bacillales</taxon>
        <taxon>Bacillaceae</taxon>
        <taxon>Vulcanibacillus</taxon>
    </lineage>
</organism>
<dbReference type="EMBL" id="MIJF01000008">
    <property type="protein sequence ID" value="OEG00098.1"/>
    <property type="molecule type" value="Genomic_DNA"/>
</dbReference>
<keyword evidence="4" id="KW-1185">Reference proteome</keyword>
<dbReference type="InterPro" id="IPR008258">
    <property type="entry name" value="Transglycosylase_SLT_dom_1"/>
</dbReference>
<dbReference type="Proteomes" id="UP000243739">
    <property type="component" value="Unassembled WGS sequence"/>
</dbReference>
<dbReference type="OrthoDB" id="9815002at2"/>
<protein>
    <submittedName>
        <fullName evidence="3">Lytic transglycosylase</fullName>
    </submittedName>
</protein>
<evidence type="ECO:0000313" key="3">
    <source>
        <dbReference type="EMBL" id="OEG00098.1"/>
    </source>
</evidence>
<dbReference type="RefSeq" id="WP_069656070.1">
    <property type="nucleotide sequence ID" value="NZ_MIJF01000008.1"/>
</dbReference>
<reference evidence="3 4" key="1">
    <citation type="submission" date="2016-09" db="EMBL/GenBank/DDBJ databases">
        <title>Draft genome sequence for the type strain of Vulcanibacillus modesticaldus BR, a strictly anaerobic, moderately thermophilic, and nitrate-reducing bacterium from deep sea-hydrothermal vents of the Mid-Atlantic Ridge.</title>
        <authorList>
            <person name="Abin C.A."/>
            <person name="Hollibaugh J.T."/>
        </authorList>
    </citation>
    <scope>NUCLEOTIDE SEQUENCE [LARGE SCALE GENOMIC DNA]</scope>
    <source>
        <strain evidence="3 4">BR</strain>
    </source>
</reference>
<dbReference type="PANTHER" id="PTHR37423">
    <property type="entry name" value="SOLUBLE LYTIC MUREIN TRANSGLYCOSYLASE-RELATED"/>
    <property type="match status" value="1"/>
</dbReference>
<dbReference type="Pfam" id="PF01464">
    <property type="entry name" value="SLT"/>
    <property type="match status" value="1"/>
</dbReference>
<dbReference type="CDD" id="cd16896">
    <property type="entry name" value="LT_Slt70-like"/>
    <property type="match status" value="1"/>
</dbReference>
<dbReference type="SUPFAM" id="SSF53955">
    <property type="entry name" value="Lysozyme-like"/>
    <property type="match status" value="1"/>
</dbReference>
<comment type="caution">
    <text evidence="3">The sequence shown here is derived from an EMBL/GenBank/DDBJ whole genome shotgun (WGS) entry which is preliminary data.</text>
</comment>
<name>A0A1D2YWQ6_9BACI</name>
<proteinExistence type="predicted"/>